<reference evidence="8 9" key="1">
    <citation type="journal article" date="2016" name="Nat. Commun.">
        <title>Thousands of microbial genomes shed light on interconnected biogeochemical processes in an aquifer system.</title>
        <authorList>
            <person name="Anantharaman K."/>
            <person name="Brown C.T."/>
            <person name="Hug L.A."/>
            <person name="Sharon I."/>
            <person name="Castelle C.J."/>
            <person name="Probst A.J."/>
            <person name="Thomas B.C."/>
            <person name="Singh A."/>
            <person name="Wilkins M.J."/>
            <person name="Karaoz U."/>
            <person name="Brodie E.L."/>
            <person name="Williams K.H."/>
            <person name="Hubbard S.S."/>
            <person name="Banfield J.F."/>
        </authorList>
    </citation>
    <scope>NUCLEOTIDE SEQUENCE [LARGE SCALE GENOMIC DNA]</scope>
</reference>
<accession>A0A1F6MBH3</accession>
<evidence type="ECO:0000256" key="4">
    <source>
        <dbReference type="ARBA" id="ARBA00022759"/>
    </source>
</evidence>
<keyword evidence="7" id="KW-0698">rRNA processing</keyword>
<comment type="caution">
    <text evidence="8">The sequence shown here is derived from an EMBL/GenBank/DDBJ whole genome shotgun (WGS) entry which is preliminary data.</text>
</comment>
<organism evidence="8 9">
    <name type="scientific">Candidatus Magasanikbacteria bacterium RIFCSPHIGHO2_02_FULL_45_10</name>
    <dbReference type="NCBI Taxonomy" id="1798679"/>
    <lineage>
        <taxon>Bacteria</taxon>
        <taxon>Candidatus Magasanikiibacteriota</taxon>
    </lineage>
</organism>
<evidence type="ECO:0000256" key="3">
    <source>
        <dbReference type="ARBA" id="ARBA00022723"/>
    </source>
</evidence>
<evidence type="ECO:0000313" key="9">
    <source>
        <dbReference type="Proteomes" id="UP000176413"/>
    </source>
</evidence>
<keyword evidence="2 7" id="KW-0540">Nuclease</keyword>
<dbReference type="Gene3D" id="3.40.390.30">
    <property type="entry name" value="Metalloproteases ('zincins'), catalytic domain"/>
    <property type="match status" value="1"/>
</dbReference>
<dbReference type="EMBL" id="MFQA01000023">
    <property type="protein sequence ID" value="OGH68965.1"/>
    <property type="molecule type" value="Genomic_DNA"/>
</dbReference>
<name>A0A1F6MBH3_9BACT</name>
<dbReference type="GO" id="GO:0004521">
    <property type="term" value="F:RNA endonuclease activity"/>
    <property type="evidence" value="ECO:0007669"/>
    <property type="project" value="UniProtKB-UniRule"/>
</dbReference>
<dbReference type="PANTHER" id="PTHR46986:SF1">
    <property type="entry name" value="ENDORIBONUCLEASE YBEY, CHLOROPLASTIC"/>
    <property type="match status" value="1"/>
</dbReference>
<feature type="binding site" evidence="7">
    <location>
        <position position="114"/>
    </location>
    <ligand>
        <name>Zn(2+)</name>
        <dbReference type="ChEBI" id="CHEBI:29105"/>
        <note>catalytic</note>
    </ligand>
</feature>
<dbReference type="GO" id="GO:0006364">
    <property type="term" value="P:rRNA processing"/>
    <property type="evidence" value="ECO:0007669"/>
    <property type="project" value="UniProtKB-UniRule"/>
</dbReference>
<dbReference type="NCBIfam" id="TIGR00043">
    <property type="entry name" value="rRNA maturation RNase YbeY"/>
    <property type="match status" value="1"/>
</dbReference>
<dbReference type="GO" id="GO:0005737">
    <property type="term" value="C:cytoplasm"/>
    <property type="evidence" value="ECO:0007669"/>
    <property type="project" value="UniProtKB-SubCell"/>
</dbReference>
<dbReference type="Proteomes" id="UP000176413">
    <property type="component" value="Unassembled WGS sequence"/>
</dbReference>
<dbReference type="InterPro" id="IPR002036">
    <property type="entry name" value="YbeY"/>
</dbReference>
<evidence type="ECO:0000256" key="5">
    <source>
        <dbReference type="ARBA" id="ARBA00022801"/>
    </source>
</evidence>
<sequence>MISVDYVKNVDCPFSAGDVQIVLKKAAAYEPKIKGVVEVVVVGDGEIRQINKQFRGKDAVTDVLSFAWKDGGVLSNDLLGQIYISYPQIKRQSKSFECSPPEEFIRMLAHGILHIVGYDHLTKKEADRMFSLQEKILASSLNLLSL</sequence>
<evidence type="ECO:0000256" key="2">
    <source>
        <dbReference type="ARBA" id="ARBA00022722"/>
    </source>
</evidence>
<protein>
    <recommendedName>
        <fullName evidence="7">Endoribonuclease YbeY</fullName>
        <ecNumber evidence="7">3.1.-.-</ecNumber>
    </recommendedName>
</protein>
<keyword evidence="3 7" id="KW-0479">Metal-binding</keyword>
<dbReference type="GO" id="GO:0004222">
    <property type="term" value="F:metalloendopeptidase activity"/>
    <property type="evidence" value="ECO:0007669"/>
    <property type="project" value="InterPro"/>
</dbReference>
<evidence type="ECO:0000256" key="7">
    <source>
        <dbReference type="HAMAP-Rule" id="MF_00009"/>
    </source>
</evidence>
<dbReference type="InterPro" id="IPR023091">
    <property type="entry name" value="MetalPrtase_cat_dom_sf_prd"/>
</dbReference>
<keyword evidence="7" id="KW-0690">Ribosome biogenesis</keyword>
<dbReference type="GO" id="GO:0008270">
    <property type="term" value="F:zinc ion binding"/>
    <property type="evidence" value="ECO:0007669"/>
    <property type="project" value="UniProtKB-UniRule"/>
</dbReference>
<dbReference type="AlphaFoldDB" id="A0A1F6MBH3"/>
<dbReference type="PANTHER" id="PTHR46986">
    <property type="entry name" value="ENDORIBONUCLEASE YBEY, CHLOROPLASTIC"/>
    <property type="match status" value="1"/>
</dbReference>
<comment type="cofactor">
    <cofactor evidence="7">
        <name>Zn(2+)</name>
        <dbReference type="ChEBI" id="CHEBI:29105"/>
    </cofactor>
    <text evidence="7">Binds 1 zinc ion.</text>
</comment>
<dbReference type="SUPFAM" id="SSF55486">
    <property type="entry name" value="Metalloproteases ('zincins'), catalytic domain"/>
    <property type="match status" value="1"/>
</dbReference>
<keyword evidence="5 7" id="KW-0378">Hydrolase</keyword>
<evidence type="ECO:0000256" key="1">
    <source>
        <dbReference type="ARBA" id="ARBA00010875"/>
    </source>
</evidence>
<evidence type="ECO:0000313" key="8">
    <source>
        <dbReference type="EMBL" id="OGH68965.1"/>
    </source>
</evidence>
<dbReference type="PROSITE" id="PS01306">
    <property type="entry name" value="UPF0054"/>
    <property type="match status" value="1"/>
</dbReference>
<keyword evidence="4 7" id="KW-0255">Endonuclease</keyword>
<comment type="function">
    <text evidence="7">Single strand-specific metallo-endoribonuclease involved in late-stage 70S ribosome quality control and in maturation of the 3' terminus of the 16S rRNA.</text>
</comment>
<dbReference type="Pfam" id="PF02130">
    <property type="entry name" value="YbeY"/>
    <property type="match status" value="1"/>
</dbReference>
<keyword evidence="7" id="KW-0963">Cytoplasm</keyword>
<feature type="binding site" evidence="7">
    <location>
        <position position="120"/>
    </location>
    <ligand>
        <name>Zn(2+)</name>
        <dbReference type="ChEBI" id="CHEBI:29105"/>
        <note>catalytic</note>
    </ligand>
</feature>
<comment type="subcellular location">
    <subcellularLocation>
        <location evidence="7">Cytoplasm</location>
    </subcellularLocation>
</comment>
<evidence type="ECO:0000256" key="6">
    <source>
        <dbReference type="ARBA" id="ARBA00022833"/>
    </source>
</evidence>
<dbReference type="InterPro" id="IPR020549">
    <property type="entry name" value="YbeY_CS"/>
</dbReference>
<proteinExistence type="inferred from homology"/>
<dbReference type="HAMAP" id="MF_00009">
    <property type="entry name" value="Endoribonucl_YbeY"/>
    <property type="match status" value="1"/>
</dbReference>
<feature type="binding site" evidence="7">
    <location>
        <position position="110"/>
    </location>
    <ligand>
        <name>Zn(2+)</name>
        <dbReference type="ChEBI" id="CHEBI:29105"/>
        <note>catalytic</note>
    </ligand>
</feature>
<gene>
    <name evidence="7" type="primary">ybeY</name>
    <name evidence="8" type="ORF">A3D53_01450</name>
</gene>
<comment type="similarity">
    <text evidence="1 7">Belongs to the endoribonuclease YbeY family.</text>
</comment>
<keyword evidence="6 7" id="KW-0862">Zinc</keyword>
<dbReference type="EC" id="3.1.-.-" evidence="7"/>